<dbReference type="AlphaFoldDB" id="A0A4Y2RHV4"/>
<keyword evidence="3" id="KW-1185">Reference proteome</keyword>
<evidence type="ECO:0000313" key="3">
    <source>
        <dbReference type="Proteomes" id="UP000499080"/>
    </source>
</evidence>
<sequence>MRNIDARGQSSGRKIDPHPPHGRLNIETPKSRFSKSDSFSRFGIYSFGCDSWRREKQGSFHYGPAGDPVHPSEQPRGKTTFADDTPRDRLQIPTRGFAVALCLFLESNFSE</sequence>
<comment type="caution">
    <text evidence="2">The sequence shown here is derived from an EMBL/GenBank/DDBJ whole genome shotgun (WGS) entry which is preliminary data.</text>
</comment>
<dbReference type="Proteomes" id="UP000499080">
    <property type="component" value="Unassembled WGS sequence"/>
</dbReference>
<feature type="region of interest" description="Disordered" evidence="1">
    <location>
        <begin position="58"/>
        <end position="88"/>
    </location>
</feature>
<proteinExistence type="predicted"/>
<name>A0A4Y2RHV4_ARAVE</name>
<protein>
    <submittedName>
        <fullName evidence="2">Uncharacterized protein</fullName>
    </submittedName>
</protein>
<feature type="region of interest" description="Disordered" evidence="1">
    <location>
        <begin position="1"/>
        <end position="35"/>
    </location>
</feature>
<accession>A0A4Y2RHV4</accession>
<evidence type="ECO:0000256" key="1">
    <source>
        <dbReference type="SAM" id="MobiDB-lite"/>
    </source>
</evidence>
<dbReference type="EMBL" id="BGPR01017067">
    <property type="protein sequence ID" value="GBN75006.1"/>
    <property type="molecule type" value="Genomic_DNA"/>
</dbReference>
<gene>
    <name evidence="2" type="ORF">AVEN_563_1</name>
</gene>
<reference evidence="2 3" key="1">
    <citation type="journal article" date="2019" name="Sci. Rep.">
        <title>Orb-weaving spider Araneus ventricosus genome elucidates the spidroin gene catalogue.</title>
        <authorList>
            <person name="Kono N."/>
            <person name="Nakamura H."/>
            <person name="Ohtoshi R."/>
            <person name="Moran D.A.P."/>
            <person name="Shinohara A."/>
            <person name="Yoshida Y."/>
            <person name="Fujiwara M."/>
            <person name="Mori M."/>
            <person name="Tomita M."/>
            <person name="Arakawa K."/>
        </authorList>
    </citation>
    <scope>NUCLEOTIDE SEQUENCE [LARGE SCALE GENOMIC DNA]</scope>
</reference>
<organism evidence="2 3">
    <name type="scientific">Araneus ventricosus</name>
    <name type="common">Orbweaver spider</name>
    <name type="synonym">Epeira ventricosa</name>
    <dbReference type="NCBI Taxonomy" id="182803"/>
    <lineage>
        <taxon>Eukaryota</taxon>
        <taxon>Metazoa</taxon>
        <taxon>Ecdysozoa</taxon>
        <taxon>Arthropoda</taxon>
        <taxon>Chelicerata</taxon>
        <taxon>Arachnida</taxon>
        <taxon>Araneae</taxon>
        <taxon>Araneomorphae</taxon>
        <taxon>Entelegynae</taxon>
        <taxon>Araneoidea</taxon>
        <taxon>Araneidae</taxon>
        <taxon>Araneus</taxon>
    </lineage>
</organism>
<evidence type="ECO:0000313" key="2">
    <source>
        <dbReference type="EMBL" id="GBN75006.1"/>
    </source>
</evidence>